<reference evidence="2 4" key="3">
    <citation type="submission" date="2019-07" db="EMBL/GenBank/DDBJ databases">
        <authorList>
            <person name="Jastrzebski P J."/>
            <person name="Paukszto L."/>
            <person name="Jastrzebski P J."/>
        </authorList>
    </citation>
    <scope>NUCLEOTIDE SEQUENCE [LARGE SCALE GENOMIC DNA]</scope>
    <source>
        <strain evidence="2 4">WMS-il1</strain>
    </source>
</reference>
<evidence type="ECO:0000313" key="5">
    <source>
        <dbReference type="WBParaSite" id="HDID_0000032001-mRNA-1"/>
    </source>
</evidence>
<dbReference type="Proteomes" id="UP000274504">
    <property type="component" value="Unassembled WGS sequence"/>
</dbReference>
<dbReference type="EMBL" id="CABIJS010000377">
    <property type="protein sequence ID" value="VUZ50575.1"/>
    <property type="molecule type" value="Genomic_DNA"/>
</dbReference>
<dbReference type="OrthoDB" id="6278032at2759"/>
<name>A0A0R3S875_HYMDI</name>
<dbReference type="WBParaSite" id="HDID_0000032001-mRNA-1">
    <property type="protein sequence ID" value="HDID_0000032001-mRNA-1"/>
    <property type="gene ID" value="HDID_0000032001"/>
</dbReference>
<keyword evidence="4" id="KW-1185">Reference proteome</keyword>
<dbReference type="EMBL" id="UYSG01000038">
    <property type="protein sequence ID" value="VDL14719.1"/>
    <property type="molecule type" value="Genomic_DNA"/>
</dbReference>
<sequence>MVASGENCPIRTCVVLLNEKEVTDYLTEQKKRIFLSTVGLRNNYCLSGEYIPKMNFTKRCRDRRKSLLRRAKRLADQPFLHAKRDASGGLYFKFRRHVIENFRNALFCKIASNNCRVVLTPIVSSDHIPSSSDDISDSLPSSPFSFSSKEHISANLFSAKLPPLPMRILDRYSPVVPFLNEHAFNASMLDKESSQ</sequence>
<organism evidence="5">
    <name type="scientific">Hymenolepis diminuta</name>
    <name type="common">Rat tapeworm</name>
    <dbReference type="NCBI Taxonomy" id="6216"/>
    <lineage>
        <taxon>Eukaryota</taxon>
        <taxon>Metazoa</taxon>
        <taxon>Spiralia</taxon>
        <taxon>Lophotrochozoa</taxon>
        <taxon>Platyhelminthes</taxon>
        <taxon>Cestoda</taxon>
        <taxon>Eucestoda</taxon>
        <taxon>Cyclophyllidea</taxon>
        <taxon>Hymenolepididae</taxon>
        <taxon>Hymenolepis</taxon>
    </lineage>
</organism>
<accession>A0A0R3S875</accession>
<reference evidence="1 3" key="2">
    <citation type="submission" date="2018-11" db="EMBL/GenBank/DDBJ databases">
        <authorList>
            <consortium name="Pathogen Informatics"/>
        </authorList>
    </citation>
    <scope>NUCLEOTIDE SEQUENCE [LARGE SCALE GENOMIC DNA]</scope>
</reference>
<proteinExistence type="predicted"/>
<gene>
    <name evidence="1" type="ORF">HDID_LOCUS321</name>
    <name evidence="2" type="ORF">WMSIL1_LOCUS9454</name>
</gene>
<evidence type="ECO:0000313" key="4">
    <source>
        <dbReference type="Proteomes" id="UP000321570"/>
    </source>
</evidence>
<evidence type="ECO:0000313" key="1">
    <source>
        <dbReference type="EMBL" id="VDL14719.1"/>
    </source>
</evidence>
<dbReference type="Proteomes" id="UP000321570">
    <property type="component" value="Unassembled WGS sequence"/>
</dbReference>
<dbReference type="AlphaFoldDB" id="A0A0R3S875"/>
<reference evidence="5" key="1">
    <citation type="submission" date="2017-02" db="UniProtKB">
        <authorList>
            <consortium name="WormBaseParasite"/>
        </authorList>
    </citation>
    <scope>IDENTIFICATION</scope>
</reference>
<evidence type="ECO:0000313" key="2">
    <source>
        <dbReference type="EMBL" id="VUZ50575.1"/>
    </source>
</evidence>
<evidence type="ECO:0000313" key="3">
    <source>
        <dbReference type="Proteomes" id="UP000274504"/>
    </source>
</evidence>
<protein>
    <submittedName>
        <fullName evidence="5">POPLD domain-containing protein</fullName>
    </submittedName>
</protein>